<dbReference type="EMBL" id="KZ613945">
    <property type="protein sequence ID" value="PMD40494.1"/>
    <property type="molecule type" value="Genomic_DNA"/>
</dbReference>
<name>A0A2J6RPQ4_HYAVF</name>
<evidence type="ECO:0000313" key="3">
    <source>
        <dbReference type="Proteomes" id="UP000235786"/>
    </source>
</evidence>
<organism evidence="2 3">
    <name type="scientific">Hyaloscypha variabilis (strain UAMH 11265 / GT02V1 / F)</name>
    <name type="common">Meliniomyces variabilis</name>
    <dbReference type="NCBI Taxonomy" id="1149755"/>
    <lineage>
        <taxon>Eukaryota</taxon>
        <taxon>Fungi</taxon>
        <taxon>Dikarya</taxon>
        <taxon>Ascomycota</taxon>
        <taxon>Pezizomycotina</taxon>
        <taxon>Leotiomycetes</taxon>
        <taxon>Helotiales</taxon>
        <taxon>Hyaloscyphaceae</taxon>
        <taxon>Hyaloscypha</taxon>
        <taxon>Hyaloscypha variabilis</taxon>
    </lineage>
</organism>
<protein>
    <submittedName>
        <fullName evidence="2">Uncharacterized protein</fullName>
    </submittedName>
</protein>
<evidence type="ECO:0000256" key="1">
    <source>
        <dbReference type="SAM" id="Phobius"/>
    </source>
</evidence>
<keyword evidence="3" id="KW-1185">Reference proteome</keyword>
<gene>
    <name evidence="2" type="ORF">L207DRAFT_582690</name>
</gene>
<dbReference type="Proteomes" id="UP000235786">
    <property type="component" value="Unassembled WGS sequence"/>
</dbReference>
<feature type="transmembrane region" description="Helical" evidence="1">
    <location>
        <begin position="20"/>
        <end position="43"/>
    </location>
</feature>
<keyword evidence="1" id="KW-0812">Transmembrane</keyword>
<keyword evidence="1" id="KW-0472">Membrane</keyword>
<dbReference type="AlphaFoldDB" id="A0A2J6RPQ4"/>
<reference evidence="2 3" key="1">
    <citation type="submission" date="2016-04" db="EMBL/GenBank/DDBJ databases">
        <title>A degradative enzymes factory behind the ericoid mycorrhizal symbiosis.</title>
        <authorList>
            <consortium name="DOE Joint Genome Institute"/>
            <person name="Martino E."/>
            <person name="Morin E."/>
            <person name="Grelet G."/>
            <person name="Kuo A."/>
            <person name="Kohler A."/>
            <person name="Daghino S."/>
            <person name="Barry K."/>
            <person name="Choi C."/>
            <person name="Cichocki N."/>
            <person name="Clum A."/>
            <person name="Copeland A."/>
            <person name="Hainaut M."/>
            <person name="Haridas S."/>
            <person name="Labutti K."/>
            <person name="Lindquist E."/>
            <person name="Lipzen A."/>
            <person name="Khouja H.-R."/>
            <person name="Murat C."/>
            <person name="Ohm R."/>
            <person name="Olson A."/>
            <person name="Spatafora J."/>
            <person name="Veneault-Fourrey C."/>
            <person name="Henrissat B."/>
            <person name="Grigoriev I."/>
            <person name="Martin F."/>
            <person name="Perotto S."/>
        </authorList>
    </citation>
    <scope>NUCLEOTIDE SEQUENCE [LARGE SCALE GENOMIC DNA]</scope>
    <source>
        <strain evidence="2 3">F</strain>
    </source>
</reference>
<proteinExistence type="predicted"/>
<evidence type="ECO:0000313" key="2">
    <source>
        <dbReference type="EMBL" id="PMD40494.1"/>
    </source>
</evidence>
<keyword evidence="1" id="KW-1133">Transmembrane helix</keyword>
<sequence>MPPTPQLVDTPELHSKWHITFEIALGIGCIIVFIFALLVLLIVTNMNEELISELKATVRGQNKELKALRKIRRKNLEVRRMLLPKGDVGNRPGYGTVVTVVGNAYSKRNGRA</sequence>
<accession>A0A2J6RPQ4</accession>
<dbReference type="OrthoDB" id="10508780at2759"/>